<name>A0A7X0VYX4_9BACL</name>
<evidence type="ECO:0000256" key="7">
    <source>
        <dbReference type="ARBA" id="ARBA00023002"/>
    </source>
</evidence>
<dbReference type="Gene3D" id="1.10.8.870">
    <property type="entry name" value="Alpha-glycerophosphate oxidase, cap domain"/>
    <property type="match status" value="1"/>
</dbReference>
<dbReference type="GO" id="GO:0009331">
    <property type="term" value="C:glycerol-3-phosphate dehydrogenase (FAD) complex"/>
    <property type="evidence" value="ECO:0007669"/>
    <property type="project" value="UniProtKB-UniRule"/>
</dbReference>
<dbReference type="Gene3D" id="3.30.9.10">
    <property type="entry name" value="D-Amino Acid Oxidase, subunit A, domain 2"/>
    <property type="match status" value="1"/>
</dbReference>
<dbReference type="InterPro" id="IPR038299">
    <property type="entry name" value="DAO_C_sf"/>
</dbReference>
<dbReference type="EC" id="1.1.5.3" evidence="9"/>
<evidence type="ECO:0000256" key="9">
    <source>
        <dbReference type="RuleBase" id="RU361217"/>
    </source>
</evidence>
<accession>A0A7X0VYX4</accession>
<dbReference type="PROSITE" id="PS00977">
    <property type="entry name" value="FAD_G3PDH_1"/>
    <property type="match status" value="1"/>
</dbReference>
<proteinExistence type="inferred from homology"/>
<dbReference type="Gene3D" id="3.50.50.60">
    <property type="entry name" value="FAD/NAD(P)-binding domain"/>
    <property type="match status" value="1"/>
</dbReference>
<comment type="pathway">
    <text evidence="2">Polyol metabolism; glycerol degradation via glycerol kinase pathway; glycerone phosphate from sn-glycerol 3-phosphate (aerobic route): step 1/1.</text>
</comment>
<evidence type="ECO:0000256" key="2">
    <source>
        <dbReference type="ARBA" id="ARBA00004977"/>
    </source>
</evidence>
<comment type="similarity">
    <text evidence="3 9">Belongs to the FAD-dependent glycerol-3-phosphate dehydrogenase family.</text>
</comment>
<feature type="domain" description="Alpha-glycerophosphate oxidase C-terminal" evidence="11">
    <location>
        <begin position="406"/>
        <end position="535"/>
    </location>
</feature>
<comment type="catalytic activity">
    <reaction evidence="8 9">
        <text>a quinone + sn-glycerol 3-phosphate = dihydroxyacetone phosphate + a quinol</text>
        <dbReference type="Rhea" id="RHEA:18977"/>
        <dbReference type="ChEBI" id="CHEBI:24646"/>
        <dbReference type="ChEBI" id="CHEBI:57597"/>
        <dbReference type="ChEBI" id="CHEBI:57642"/>
        <dbReference type="ChEBI" id="CHEBI:132124"/>
        <dbReference type="EC" id="1.1.5.3"/>
    </reaction>
</comment>
<keyword evidence="7 9" id="KW-0560">Oxidoreductase</keyword>
<dbReference type="PROSITE" id="PS00978">
    <property type="entry name" value="FAD_G3PDH_2"/>
    <property type="match status" value="1"/>
</dbReference>
<evidence type="ECO:0000256" key="8">
    <source>
        <dbReference type="ARBA" id="ARBA00049055"/>
    </source>
</evidence>
<dbReference type="Pfam" id="PF16901">
    <property type="entry name" value="DAO_C"/>
    <property type="match status" value="1"/>
</dbReference>
<dbReference type="GO" id="GO:0004368">
    <property type="term" value="F:glycerol-3-phosphate dehydrogenase (quinone) activity"/>
    <property type="evidence" value="ECO:0007669"/>
    <property type="project" value="UniProtKB-EC"/>
</dbReference>
<evidence type="ECO:0000256" key="4">
    <source>
        <dbReference type="ARBA" id="ARBA00022630"/>
    </source>
</evidence>
<dbReference type="EMBL" id="JACJVO010000049">
    <property type="protein sequence ID" value="MBB6735441.1"/>
    <property type="molecule type" value="Genomic_DNA"/>
</dbReference>
<feature type="domain" description="FAD dependent oxidoreductase" evidence="10">
    <location>
        <begin position="22"/>
        <end position="350"/>
    </location>
</feature>
<dbReference type="RefSeq" id="WP_185133094.1">
    <property type="nucleotide sequence ID" value="NZ_JACJVO010000049.1"/>
</dbReference>
<dbReference type="SUPFAM" id="SSF54373">
    <property type="entry name" value="FAD-linked reductases, C-terminal domain"/>
    <property type="match status" value="1"/>
</dbReference>
<reference evidence="12 13" key="1">
    <citation type="submission" date="2020-08" db="EMBL/GenBank/DDBJ databases">
        <title>Cohnella phylogeny.</title>
        <authorList>
            <person name="Dunlap C."/>
        </authorList>
    </citation>
    <scope>NUCLEOTIDE SEQUENCE [LARGE SCALE GENOMIC DNA]</scope>
    <source>
        <strain evidence="12 13">CBP 2801</strain>
    </source>
</reference>
<keyword evidence="13" id="KW-1185">Reference proteome</keyword>
<organism evidence="12 13">
    <name type="scientific">Cohnella zeiphila</name>
    <dbReference type="NCBI Taxonomy" id="2761120"/>
    <lineage>
        <taxon>Bacteria</taxon>
        <taxon>Bacillati</taxon>
        <taxon>Bacillota</taxon>
        <taxon>Bacilli</taxon>
        <taxon>Bacillales</taxon>
        <taxon>Paenibacillaceae</taxon>
        <taxon>Cohnella</taxon>
    </lineage>
</organism>
<keyword evidence="5" id="KW-0319">Glycerol metabolism</keyword>
<dbReference type="PANTHER" id="PTHR11985:SF35">
    <property type="entry name" value="ANAEROBIC GLYCEROL-3-PHOSPHATE DEHYDROGENASE SUBUNIT A"/>
    <property type="match status" value="1"/>
</dbReference>
<dbReference type="PANTHER" id="PTHR11985">
    <property type="entry name" value="GLYCEROL-3-PHOSPHATE DEHYDROGENASE"/>
    <property type="match status" value="1"/>
</dbReference>
<dbReference type="GO" id="GO:0019563">
    <property type="term" value="P:glycerol catabolic process"/>
    <property type="evidence" value="ECO:0007669"/>
    <property type="project" value="UniProtKB-UniPathway"/>
</dbReference>
<keyword evidence="4 9" id="KW-0285">Flavoprotein</keyword>
<sequence length="563" mass="62424">MGIFSATDRDRLIGELSETEFDVLVIGGGITGAGIALDAQTRGLKAALLEMQDFAAGTSSRSTKLIHGGLRYLKQGEVKMVAEVGRERAVVYENGPHVTTPERMLLPLYRGGTFGRFTTSLGLRLYDFLAGVKREERRTMLSRERSLEREPLLNPNGLVGGGLYVEYRTDDARLTIEVMKKAAEEGAVALNYARVERLLYEEGRVCGAEAADRIGGRRFAVRAKTVVNATGPWVDRIREMDRSKRGKTLRLTKGIHLVFDRERFPLRQAIYFDTPDKRMLFAIPRGGKTYVGTTDTDYEGDPTRPRMTVSDRDYVLHAAQIMFPALNLTERDIESSWAGLRPLIYEEGKSPSEVSRRDEIFHSESGLYTIAGGKLTGYRKMAEHVVDRLVRQLSGSGESAGRYRPCVTKRLPISGGDVGGSAAWPEFRQRTARDGVRAGLSPSEAERLADRYGSNAAELFRIAEAGGDEAERYGLPPALYAQLKYAVEREMAATPADFWIRRTGALFFEIAAVRRWKEGVADAMADWLGYSDERKAEALLELEAALRAADTPAESDSDSVGLR</sequence>
<dbReference type="Proteomes" id="UP000564644">
    <property type="component" value="Unassembled WGS sequence"/>
</dbReference>
<dbReference type="PRINTS" id="PR01001">
    <property type="entry name" value="FADG3PDH"/>
</dbReference>
<dbReference type="SUPFAM" id="SSF51905">
    <property type="entry name" value="FAD/NAD(P)-binding domain"/>
    <property type="match status" value="1"/>
</dbReference>
<protein>
    <recommendedName>
        <fullName evidence="9">Glycerol-3-phosphate dehydrogenase</fullName>
        <ecNumber evidence="9">1.1.5.3</ecNumber>
    </recommendedName>
</protein>
<keyword evidence="6" id="KW-0274">FAD</keyword>
<comment type="caution">
    <text evidence="12">The sequence shown here is derived from an EMBL/GenBank/DDBJ whole genome shotgun (WGS) entry which is preliminary data.</text>
</comment>
<evidence type="ECO:0000313" key="13">
    <source>
        <dbReference type="Proteomes" id="UP000564644"/>
    </source>
</evidence>
<dbReference type="InterPro" id="IPR031656">
    <property type="entry name" value="DAO_C"/>
</dbReference>
<dbReference type="AlphaFoldDB" id="A0A7X0VYX4"/>
<evidence type="ECO:0000256" key="6">
    <source>
        <dbReference type="ARBA" id="ARBA00022827"/>
    </source>
</evidence>
<gene>
    <name evidence="12" type="ORF">H7C18_31480</name>
</gene>
<dbReference type="InterPro" id="IPR000447">
    <property type="entry name" value="G3P_DH_FAD-dep"/>
</dbReference>
<evidence type="ECO:0000259" key="11">
    <source>
        <dbReference type="Pfam" id="PF16901"/>
    </source>
</evidence>
<evidence type="ECO:0000259" key="10">
    <source>
        <dbReference type="Pfam" id="PF01266"/>
    </source>
</evidence>
<comment type="cofactor">
    <cofactor evidence="1 9">
        <name>FAD</name>
        <dbReference type="ChEBI" id="CHEBI:57692"/>
    </cofactor>
</comment>
<dbReference type="InterPro" id="IPR006076">
    <property type="entry name" value="FAD-dep_OxRdtase"/>
</dbReference>
<evidence type="ECO:0000256" key="3">
    <source>
        <dbReference type="ARBA" id="ARBA00007330"/>
    </source>
</evidence>
<dbReference type="UniPathway" id="UPA00618">
    <property type="reaction ID" value="UER00674"/>
</dbReference>
<evidence type="ECO:0000313" key="12">
    <source>
        <dbReference type="EMBL" id="MBB6735441.1"/>
    </source>
</evidence>
<dbReference type="Pfam" id="PF01266">
    <property type="entry name" value="DAO"/>
    <property type="match status" value="1"/>
</dbReference>
<dbReference type="GO" id="GO:0046168">
    <property type="term" value="P:glycerol-3-phosphate catabolic process"/>
    <property type="evidence" value="ECO:0007669"/>
    <property type="project" value="TreeGrafter"/>
</dbReference>
<evidence type="ECO:0000256" key="5">
    <source>
        <dbReference type="ARBA" id="ARBA00022798"/>
    </source>
</evidence>
<evidence type="ECO:0000256" key="1">
    <source>
        <dbReference type="ARBA" id="ARBA00001974"/>
    </source>
</evidence>
<dbReference type="InterPro" id="IPR036188">
    <property type="entry name" value="FAD/NAD-bd_sf"/>
</dbReference>